<dbReference type="VEuPathDB" id="TriTrypDB:ADEAN_000722800"/>
<evidence type="ECO:0000256" key="1">
    <source>
        <dbReference type="SAM" id="Phobius"/>
    </source>
</evidence>
<dbReference type="AlphaFoldDB" id="S9VBR5"/>
<gene>
    <name evidence="2" type="ORF">ADEAN_000722800</name>
</gene>
<keyword evidence="1" id="KW-1133">Transmembrane helix</keyword>
<dbReference type="OrthoDB" id="243763at2759"/>
<dbReference type="Proteomes" id="UP000515908">
    <property type="component" value="Chromosome 15"/>
</dbReference>
<keyword evidence="1" id="KW-0812">Transmembrane</keyword>
<name>S9VBR5_9TRYP</name>
<keyword evidence="3" id="KW-1185">Reference proteome</keyword>
<reference evidence="2 3" key="1">
    <citation type="submission" date="2020-08" db="EMBL/GenBank/DDBJ databases">
        <authorList>
            <person name="Newling K."/>
            <person name="Davey J."/>
            <person name="Forrester S."/>
        </authorList>
    </citation>
    <scope>NUCLEOTIDE SEQUENCE [LARGE SCALE GENOMIC DNA]</scope>
    <source>
        <strain evidence="3">Crithidia deanei Carvalho (ATCC PRA-265)</strain>
    </source>
</reference>
<feature type="transmembrane region" description="Helical" evidence="1">
    <location>
        <begin position="126"/>
        <end position="146"/>
    </location>
</feature>
<evidence type="ECO:0000313" key="2">
    <source>
        <dbReference type="EMBL" id="CAD2219719.1"/>
    </source>
</evidence>
<evidence type="ECO:0000313" key="3">
    <source>
        <dbReference type="Proteomes" id="UP000515908"/>
    </source>
</evidence>
<organism evidence="2 3">
    <name type="scientific">Angomonas deanei</name>
    <dbReference type="NCBI Taxonomy" id="59799"/>
    <lineage>
        <taxon>Eukaryota</taxon>
        <taxon>Discoba</taxon>
        <taxon>Euglenozoa</taxon>
        <taxon>Kinetoplastea</taxon>
        <taxon>Metakinetoplastina</taxon>
        <taxon>Trypanosomatida</taxon>
        <taxon>Trypanosomatidae</taxon>
        <taxon>Strigomonadinae</taxon>
        <taxon>Angomonas</taxon>
    </lineage>
</organism>
<proteinExistence type="predicted"/>
<dbReference type="EMBL" id="LR877159">
    <property type="protein sequence ID" value="CAD2219719.1"/>
    <property type="molecule type" value="Genomic_DNA"/>
</dbReference>
<accession>S9VBR5</accession>
<feature type="transmembrane region" description="Helical" evidence="1">
    <location>
        <begin position="21"/>
        <end position="39"/>
    </location>
</feature>
<protein>
    <submittedName>
        <fullName evidence="2">Uncharacterized protein</fullName>
    </submittedName>
</protein>
<keyword evidence="1" id="KW-0472">Membrane</keyword>
<feature type="transmembrane region" description="Helical" evidence="1">
    <location>
        <begin position="45"/>
        <end position="73"/>
    </location>
</feature>
<sequence>MRFSNPGNKHFKENFIWHARLLMYVFYIVAYASGIILFITEYDNYWAAGGFAFVPAFIIIRIGLFLTPIDVLWRTFPPKSFSRAFFQAFWFAAGWAGIGIGLWLMARGIQNRQGWTGDSYFCGMTGAWMAAKWCFFLTVPIFHLRADNMTLEQQKMILGETLAEERTRLLNEEPISEIPAKEV</sequence>
<feature type="transmembrane region" description="Helical" evidence="1">
    <location>
        <begin position="85"/>
        <end position="106"/>
    </location>
</feature>